<evidence type="ECO:0000313" key="6">
    <source>
        <dbReference type="Proteomes" id="UP001378956"/>
    </source>
</evidence>
<sequence length="192" mass="21398">MMTKKNIVNAVFIALFLVILFVPSAKAFLMQGLMEIGLFKPKTAPIAKGTPPADLSGIKFEDKTGKVTDLGSLKGKVIFINFWATWCPPCLAEMPSINKLYEQYKNDKDVVFIMVDADSDLAKAQQYMDKRSYQMPVYSVASNIPENLFKGALPTTIVFDKQGRLSYNESGAANYSSSKFIEFIEQLKGLKI</sequence>
<proteinExistence type="predicted"/>
<dbReference type="InterPro" id="IPR036249">
    <property type="entry name" value="Thioredoxin-like_sf"/>
</dbReference>
<name>A0ABU8NQ72_9SPHI</name>
<evidence type="ECO:0000256" key="2">
    <source>
        <dbReference type="ARBA" id="ARBA00022748"/>
    </source>
</evidence>
<dbReference type="Proteomes" id="UP001378956">
    <property type="component" value="Unassembled WGS sequence"/>
</dbReference>
<dbReference type="SUPFAM" id="SSF52833">
    <property type="entry name" value="Thioredoxin-like"/>
    <property type="match status" value="1"/>
</dbReference>
<dbReference type="InterPro" id="IPR050553">
    <property type="entry name" value="Thioredoxin_ResA/DsbE_sf"/>
</dbReference>
<keyword evidence="2" id="KW-0201">Cytochrome c-type biogenesis</keyword>
<dbReference type="InterPro" id="IPR013740">
    <property type="entry name" value="Redoxin"/>
</dbReference>
<dbReference type="EMBL" id="JBBEUB010000005">
    <property type="protein sequence ID" value="MEJ2904074.1"/>
    <property type="molecule type" value="Genomic_DNA"/>
</dbReference>
<reference evidence="5 6" key="1">
    <citation type="submission" date="2024-03" db="EMBL/GenBank/DDBJ databases">
        <title>Sequence of Lycoming College Course Isolates.</title>
        <authorList>
            <person name="Plotts O."/>
            <person name="Newman J."/>
        </authorList>
    </citation>
    <scope>NUCLEOTIDE SEQUENCE [LARGE SCALE GENOMIC DNA]</scope>
    <source>
        <strain evidence="5 6">CJB-3</strain>
    </source>
</reference>
<dbReference type="InterPro" id="IPR017937">
    <property type="entry name" value="Thioredoxin_CS"/>
</dbReference>
<dbReference type="PANTHER" id="PTHR42852:SF17">
    <property type="entry name" value="THIOREDOXIN-LIKE PROTEIN HI_1115"/>
    <property type="match status" value="1"/>
</dbReference>
<dbReference type="PROSITE" id="PS51352">
    <property type="entry name" value="THIOREDOXIN_2"/>
    <property type="match status" value="1"/>
</dbReference>
<protein>
    <submittedName>
        <fullName evidence="5">TlpA disulfide reductase family protein</fullName>
    </submittedName>
</protein>
<feature type="domain" description="Thioredoxin" evidence="4">
    <location>
        <begin position="44"/>
        <end position="189"/>
    </location>
</feature>
<dbReference type="Gene3D" id="3.40.30.10">
    <property type="entry name" value="Glutaredoxin"/>
    <property type="match status" value="1"/>
</dbReference>
<evidence type="ECO:0000256" key="3">
    <source>
        <dbReference type="ARBA" id="ARBA00023284"/>
    </source>
</evidence>
<dbReference type="CDD" id="cd02966">
    <property type="entry name" value="TlpA_like_family"/>
    <property type="match status" value="1"/>
</dbReference>
<evidence type="ECO:0000256" key="1">
    <source>
        <dbReference type="ARBA" id="ARBA00004196"/>
    </source>
</evidence>
<keyword evidence="6" id="KW-1185">Reference proteome</keyword>
<dbReference type="InterPro" id="IPR013766">
    <property type="entry name" value="Thioredoxin_domain"/>
</dbReference>
<comment type="subcellular location">
    <subcellularLocation>
        <location evidence="1">Cell envelope</location>
    </subcellularLocation>
</comment>
<evidence type="ECO:0000313" key="5">
    <source>
        <dbReference type="EMBL" id="MEJ2904074.1"/>
    </source>
</evidence>
<gene>
    <name evidence="5" type="ORF">WAE58_16635</name>
</gene>
<evidence type="ECO:0000259" key="4">
    <source>
        <dbReference type="PROSITE" id="PS51352"/>
    </source>
</evidence>
<comment type="caution">
    <text evidence="5">The sequence shown here is derived from an EMBL/GenBank/DDBJ whole genome shotgun (WGS) entry which is preliminary data.</text>
</comment>
<dbReference type="PROSITE" id="PS00194">
    <property type="entry name" value="THIOREDOXIN_1"/>
    <property type="match status" value="1"/>
</dbReference>
<accession>A0ABU8NQ72</accession>
<dbReference type="Pfam" id="PF08534">
    <property type="entry name" value="Redoxin"/>
    <property type="match status" value="1"/>
</dbReference>
<keyword evidence="3" id="KW-0676">Redox-active center</keyword>
<organism evidence="5 6">
    <name type="scientific">Pedobacter panaciterrae</name>
    <dbReference type="NCBI Taxonomy" id="363849"/>
    <lineage>
        <taxon>Bacteria</taxon>
        <taxon>Pseudomonadati</taxon>
        <taxon>Bacteroidota</taxon>
        <taxon>Sphingobacteriia</taxon>
        <taxon>Sphingobacteriales</taxon>
        <taxon>Sphingobacteriaceae</taxon>
        <taxon>Pedobacter</taxon>
    </lineage>
</organism>
<dbReference type="PANTHER" id="PTHR42852">
    <property type="entry name" value="THIOL:DISULFIDE INTERCHANGE PROTEIN DSBE"/>
    <property type="match status" value="1"/>
</dbReference>